<evidence type="ECO:0000256" key="1">
    <source>
        <dbReference type="SAM" id="Coils"/>
    </source>
</evidence>
<keyword evidence="1" id="KW-0175">Coiled coil</keyword>
<feature type="region of interest" description="Disordered" evidence="2">
    <location>
        <begin position="1"/>
        <end position="20"/>
    </location>
</feature>
<name>A0ABP0XGV1_9BRYO</name>
<organism evidence="3 4">
    <name type="scientific">Sphagnum jensenii</name>
    <dbReference type="NCBI Taxonomy" id="128206"/>
    <lineage>
        <taxon>Eukaryota</taxon>
        <taxon>Viridiplantae</taxon>
        <taxon>Streptophyta</taxon>
        <taxon>Embryophyta</taxon>
        <taxon>Bryophyta</taxon>
        <taxon>Sphagnophytina</taxon>
        <taxon>Sphagnopsida</taxon>
        <taxon>Sphagnales</taxon>
        <taxon>Sphagnaceae</taxon>
        <taxon>Sphagnum</taxon>
    </lineage>
</organism>
<dbReference type="PANTHER" id="PTHR16275">
    <property type="entry name" value="COILED-COIL DOMAIN-CONTAINING PROTEIN 40"/>
    <property type="match status" value="1"/>
</dbReference>
<reference evidence="3" key="1">
    <citation type="submission" date="2024-02" db="EMBL/GenBank/DDBJ databases">
        <authorList>
            <consortium name="ELIXIR-Norway"/>
            <consortium name="Elixir Norway"/>
        </authorList>
    </citation>
    <scope>NUCLEOTIDE SEQUENCE</scope>
</reference>
<dbReference type="InterPro" id="IPR037386">
    <property type="entry name" value="CCDC40"/>
</dbReference>
<dbReference type="EMBL" id="OZ020104">
    <property type="protein sequence ID" value="CAK9278330.1"/>
    <property type="molecule type" value="Genomic_DNA"/>
</dbReference>
<feature type="coiled-coil region" evidence="1">
    <location>
        <begin position="119"/>
        <end position="153"/>
    </location>
</feature>
<protein>
    <recommendedName>
        <fullName evidence="5">Coiled-coil domain-containing protein 40</fullName>
    </recommendedName>
</protein>
<accession>A0ABP0XGV1</accession>
<feature type="coiled-coil region" evidence="1">
    <location>
        <begin position="524"/>
        <end position="551"/>
    </location>
</feature>
<evidence type="ECO:0000256" key="2">
    <source>
        <dbReference type="SAM" id="MobiDB-lite"/>
    </source>
</evidence>
<feature type="coiled-coil region" evidence="1">
    <location>
        <begin position="322"/>
        <end position="349"/>
    </location>
</feature>
<evidence type="ECO:0000313" key="3">
    <source>
        <dbReference type="EMBL" id="CAK9278330.1"/>
    </source>
</evidence>
<keyword evidence="4" id="KW-1185">Reference proteome</keyword>
<gene>
    <name evidence="3" type="ORF">CSSPJE1EN1_LOCUS23808</name>
</gene>
<evidence type="ECO:0008006" key="5">
    <source>
        <dbReference type="Google" id="ProtNLM"/>
    </source>
</evidence>
<dbReference type="Gene3D" id="1.10.287.1490">
    <property type="match status" value="1"/>
</dbReference>
<evidence type="ECO:0000313" key="4">
    <source>
        <dbReference type="Proteomes" id="UP001497444"/>
    </source>
</evidence>
<feature type="coiled-coil region" evidence="1">
    <location>
        <begin position="182"/>
        <end position="237"/>
    </location>
</feature>
<proteinExistence type="predicted"/>
<sequence length="885" mass="101316">MEGESYEEESLLHETPPLIGPSDATILESVQAKLKKQLLDKKQELDEKIYEQNVALKKATKNREEAGVQLYDLQCNLAGLHLSLHKATTELHTTSDSHLKVKEELDKQGAKHALRSAEHKTLHEKVELTRLELDNLQNTLKQLEHFVEKIKGEIALSRRATYVGEEIVLKAEKEKKEQDYLIDLLQQRIKHLHEKQALLKAQLSAQERESKVAYVALAEAGIEMENMSHEKKQVTSQWQSSLIVLARCDQALQAMLDAVVAQNEQAISIDGEKNNYKKVIMVEQDKAERQGVTLMKIDSAMKEVQKRIQQTVKKRMKMLEHYAKILLKVEEVEGNIEKVNAEIATFEFEIKVINKAFLKETSKIQVLEDEILTKLLEQVCLEQKSAYATVANTVNLRKLVKKEDTMATEINFDLARIRVDVLAVMSYNQEVSAALRAINTEVEDKCAQIVKLQAEIKRRFQEVDMKTKEFDRLTKQYEKLTHGLNDKATTPWEAMINSLKTEIDLKSKSSSELQKQWLGVQTILVGIQTENNNLTEKIQKLRNDKVMLVARKQRVDSQFESLAKATKDFKMVIRVKQNLIIRLNDLISKNACLQQTLGEDNENLQIDHYIALKDMASETMQLQVELEEFQNEKNMLHATCLNLNTTFSSGNTKFLMSFKFRLHSAAIDPNVGQSVLTAMKKEVERLQLKHDGLLLERKKLIAGLESRIDNRKTISIRVEVTSQKKGVDGPASLESGLFRTCAELRKSIHDTDGNAVALDQLLQELEQLRGSLNIKVVEMDNQNAAIALQEEDLRTQLRQVLGTKVKLLMMTSMHQRMVRRHEDYRSKKWKGISIKKDLVSDVRDTRLKCNQLNRLVDDFINKLPALQQKLDLMALQLELVVTVSR</sequence>
<dbReference type="Proteomes" id="UP001497444">
    <property type="component" value="Chromosome 9"/>
</dbReference>
<dbReference type="PANTHER" id="PTHR16275:SF8">
    <property type="entry name" value="COILED-COIL DOMAIN-CONTAINING PROTEIN 40"/>
    <property type="match status" value="1"/>
</dbReference>